<dbReference type="RefSeq" id="WP_055423262.1">
    <property type="nucleotide sequence ID" value="NZ_CYHH01000004.1"/>
</dbReference>
<evidence type="ECO:0000256" key="2">
    <source>
        <dbReference type="ARBA" id="ARBA00006555"/>
    </source>
</evidence>
<gene>
    <name evidence="12" type="ORF">Ga0061068_10458</name>
</gene>
<keyword evidence="4" id="KW-1003">Cell membrane</keyword>
<dbReference type="Gene3D" id="3.30.1150.10">
    <property type="match status" value="1"/>
</dbReference>
<keyword evidence="6" id="KW-0812">Transmembrane</keyword>
<evidence type="ECO:0000313" key="13">
    <source>
        <dbReference type="Proteomes" id="UP000182108"/>
    </source>
</evidence>
<feature type="compositionally biased region" description="Low complexity" evidence="10">
    <location>
        <begin position="53"/>
        <end position="69"/>
    </location>
</feature>
<dbReference type="SUPFAM" id="SSF74653">
    <property type="entry name" value="TolA/TonB C-terminal domain"/>
    <property type="match status" value="1"/>
</dbReference>
<dbReference type="EMBL" id="CYHH01000004">
    <property type="protein sequence ID" value="CUB06814.1"/>
    <property type="molecule type" value="Genomic_DNA"/>
</dbReference>
<evidence type="ECO:0000256" key="1">
    <source>
        <dbReference type="ARBA" id="ARBA00004383"/>
    </source>
</evidence>
<dbReference type="InterPro" id="IPR006260">
    <property type="entry name" value="TonB/TolA_C"/>
</dbReference>
<feature type="compositionally biased region" description="Low complexity" evidence="10">
    <location>
        <begin position="102"/>
        <end position="120"/>
    </location>
</feature>
<evidence type="ECO:0000256" key="3">
    <source>
        <dbReference type="ARBA" id="ARBA00022448"/>
    </source>
</evidence>
<proteinExistence type="inferred from homology"/>
<dbReference type="InterPro" id="IPR037682">
    <property type="entry name" value="TonB_C"/>
</dbReference>
<keyword evidence="3" id="KW-0813">Transport</keyword>
<evidence type="ECO:0000256" key="7">
    <source>
        <dbReference type="ARBA" id="ARBA00022927"/>
    </source>
</evidence>
<dbReference type="GO" id="GO:0055085">
    <property type="term" value="P:transmembrane transport"/>
    <property type="evidence" value="ECO:0007669"/>
    <property type="project" value="InterPro"/>
</dbReference>
<evidence type="ECO:0000256" key="6">
    <source>
        <dbReference type="ARBA" id="ARBA00022692"/>
    </source>
</evidence>
<feature type="compositionally biased region" description="Low complexity" evidence="10">
    <location>
        <begin position="81"/>
        <end position="95"/>
    </location>
</feature>
<keyword evidence="7" id="KW-0653">Protein transport</keyword>
<reference evidence="13" key="1">
    <citation type="submission" date="2015-08" db="EMBL/GenBank/DDBJ databases">
        <authorList>
            <person name="Babu N.S."/>
            <person name="Beckwith C.J."/>
            <person name="Beseler K.G."/>
            <person name="Brison A."/>
            <person name="Carone J.V."/>
            <person name="Caskin T.P."/>
            <person name="Diamond M."/>
            <person name="Durham M.E."/>
            <person name="Foxe J.M."/>
            <person name="Go M."/>
            <person name="Henderson B.A."/>
            <person name="Jones I.B."/>
            <person name="McGettigan J.A."/>
            <person name="Micheletti S.J."/>
            <person name="Nasrallah M.E."/>
            <person name="Ortiz D."/>
            <person name="Piller C.R."/>
            <person name="Privatt S.R."/>
            <person name="Schneider S.L."/>
            <person name="Sharp S."/>
            <person name="Smith T.C."/>
            <person name="Stanton J.D."/>
            <person name="Ullery H.E."/>
            <person name="Wilson R.J."/>
            <person name="Serrano M.G."/>
            <person name="Buck G."/>
            <person name="Lee V."/>
            <person name="Wang Y."/>
            <person name="Carvalho R."/>
            <person name="Voegtly L."/>
            <person name="Shi R."/>
            <person name="Duckworth R."/>
            <person name="Johnson A."/>
            <person name="Loviza R."/>
            <person name="Walstead R."/>
            <person name="Shah Z."/>
            <person name="Kiflezghi M."/>
            <person name="Wade K."/>
            <person name="Ball S.L."/>
            <person name="Bradley K.W."/>
            <person name="Asai D.J."/>
            <person name="Bowman C.A."/>
            <person name="Russell D.A."/>
            <person name="Pope W.H."/>
            <person name="Jacobs-Sera D."/>
            <person name="Hendrix R.W."/>
            <person name="Hatfull G.F."/>
        </authorList>
    </citation>
    <scope>NUCLEOTIDE SEQUENCE [LARGE SCALE GENOMIC DNA]</scope>
    <source>
        <strain evidence="13">JCM 19170</strain>
    </source>
</reference>
<dbReference type="PROSITE" id="PS52015">
    <property type="entry name" value="TONB_CTD"/>
    <property type="match status" value="1"/>
</dbReference>
<evidence type="ECO:0000256" key="5">
    <source>
        <dbReference type="ARBA" id="ARBA00022519"/>
    </source>
</evidence>
<accession>A0A0K6IUR5</accession>
<keyword evidence="13" id="KW-1185">Reference proteome</keyword>
<dbReference type="GO" id="GO:0031992">
    <property type="term" value="F:energy transducer activity"/>
    <property type="evidence" value="ECO:0007669"/>
    <property type="project" value="TreeGrafter"/>
</dbReference>
<comment type="subcellular location">
    <subcellularLocation>
        <location evidence="1">Cell inner membrane</location>
        <topology evidence="1">Single-pass membrane protein</topology>
        <orientation evidence="1">Periplasmic side</orientation>
    </subcellularLocation>
</comment>
<dbReference type="GO" id="GO:0015031">
    <property type="term" value="P:protein transport"/>
    <property type="evidence" value="ECO:0007669"/>
    <property type="project" value="UniProtKB-KW"/>
</dbReference>
<dbReference type="NCBIfam" id="TIGR01352">
    <property type="entry name" value="tonB_Cterm"/>
    <property type="match status" value="1"/>
</dbReference>
<evidence type="ECO:0000259" key="11">
    <source>
        <dbReference type="PROSITE" id="PS52015"/>
    </source>
</evidence>
<evidence type="ECO:0000313" key="12">
    <source>
        <dbReference type="EMBL" id="CUB06814.1"/>
    </source>
</evidence>
<dbReference type="AlphaFoldDB" id="A0A0K6IUR5"/>
<protein>
    <submittedName>
        <fullName evidence="12">Outer membrane transport energization protein TonB (TC 2.C.1.1.1)</fullName>
    </submittedName>
</protein>
<evidence type="ECO:0000256" key="4">
    <source>
        <dbReference type="ARBA" id="ARBA00022475"/>
    </source>
</evidence>
<keyword evidence="8" id="KW-1133">Transmembrane helix</keyword>
<keyword evidence="9" id="KW-0472">Membrane</keyword>
<evidence type="ECO:0000256" key="10">
    <source>
        <dbReference type="SAM" id="MobiDB-lite"/>
    </source>
</evidence>
<keyword evidence="5" id="KW-0997">Cell inner membrane</keyword>
<feature type="domain" description="TonB C-terminal" evidence="11">
    <location>
        <begin position="147"/>
        <end position="239"/>
    </location>
</feature>
<dbReference type="PANTHER" id="PTHR33446:SF2">
    <property type="entry name" value="PROTEIN TONB"/>
    <property type="match status" value="1"/>
</dbReference>
<feature type="region of interest" description="Disordered" evidence="10">
    <location>
        <begin position="53"/>
        <end position="144"/>
    </location>
</feature>
<comment type="similarity">
    <text evidence="2">Belongs to the TonB family.</text>
</comment>
<name>A0A0K6IUR5_9PROT</name>
<evidence type="ECO:0000256" key="9">
    <source>
        <dbReference type="ARBA" id="ARBA00023136"/>
    </source>
</evidence>
<organism evidence="12 13">
    <name type="scientific">Tepidiphilus thermophilus</name>
    <dbReference type="NCBI Taxonomy" id="876478"/>
    <lineage>
        <taxon>Bacteria</taxon>
        <taxon>Pseudomonadati</taxon>
        <taxon>Pseudomonadota</taxon>
        <taxon>Hydrogenophilia</taxon>
        <taxon>Hydrogenophilales</taxon>
        <taxon>Hydrogenophilaceae</taxon>
        <taxon>Tepidiphilus</taxon>
    </lineage>
</organism>
<dbReference type="GO" id="GO:0098797">
    <property type="term" value="C:plasma membrane protein complex"/>
    <property type="evidence" value="ECO:0007669"/>
    <property type="project" value="TreeGrafter"/>
</dbReference>
<dbReference type="InterPro" id="IPR051045">
    <property type="entry name" value="TonB-dependent_transducer"/>
</dbReference>
<feature type="compositionally biased region" description="Pro residues" evidence="10">
    <location>
        <begin position="70"/>
        <end position="80"/>
    </location>
</feature>
<sequence length="239" mass="24675">MTQEPRRVLPPWAILAALSLHGAVLYAGARALPEVQTPPVAPSMTIAWVVPAPDPAPAATAAPAVEPAPATGPSPTPPKAKAPARTTAKPRTPARSSPPPTQAVTAAATSSVAANEAGGDPAPPADTAPAAPVRGNTGSTEAAPFTEPRFDAAYLANPRPSYPPVSRQLGEQGKVILRVLVGADGSPRRVELERSSGYHRLDRAAREAVERWRFVPARRGDTPVEATVLVPIAFSLSSS</sequence>
<evidence type="ECO:0000256" key="8">
    <source>
        <dbReference type="ARBA" id="ARBA00022989"/>
    </source>
</evidence>
<dbReference type="PANTHER" id="PTHR33446">
    <property type="entry name" value="PROTEIN TONB-RELATED"/>
    <property type="match status" value="1"/>
</dbReference>
<dbReference type="Proteomes" id="UP000182108">
    <property type="component" value="Unassembled WGS sequence"/>
</dbReference>
<dbReference type="Pfam" id="PF03544">
    <property type="entry name" value="TonB_C"/>
    <property type="match status" value="1"/>
</dbReference>